<evidence type="ECO:0000259" key="6">
    <source>
        <dbReference type="PROSITE" id="PS50915"/>
    </source>
</evidence>
<evidence type="ECO:0000313" key="8">
    <source>
        <dbReference type="Proteomes" id="UP001181693"/>
    </source>
</evidence>
<feature type="domain" description="Beta/gamma crystallin 'Greek key'" evidence="6">
    <location>
        <begin position="130"/>
        <end position="172"/>
    </location>
</feature>
<evidence type="ECO:0000256" key="3">
    <source>
        <dbReference type="ARBA" id="ARBA00011245"/>
    </source>
</evidence>
<dbReference type="Pfam" id="PF00030">
    <property type="entry name" value="Crystall"/>
    <property type="match status" value="2"/>
</dbReference>
<keyword evidence="8" id="KW-1185">Reference proteome</keyword>
<dbReference type="PRINTS" id="PR01367">
    <property type="entry name" value="BGCRYSTALLIN"/>
</dbReference>
<dbReference type="Proteomes" id="UP001181693">
    <property type="component" value="Unassembled WGS sequence"/>
</dbReference>
<dbReference type="FunFam" id="2.60.20.10:FF:000001">
    <property type="entry name" value="Crystallin gamma S"/>
    <property type="match status" value="1"/>
</dbReference>
<reference evidence="7" key="1">
    <citation type="thesis" date="2020" institute="ProQuest LLC" country="789 East Eisenhower Parkway, Ann Arbor, MI, USA">
        <title>Comparative Genomics and Chromosome Evolution.</title>
        <authorList>
            <person name="Mudd A.B."/>
        </authorList>
    </citation>
    <scope>NUCLEOTIDE SEQUENCE</scope>
    <source>
        <strain evidence="7">1538</strain>
        <tissue evidence="7">Blood</tissue>
    </source>
</reference>
<comment type="subunit">
    <text evidence="3">Monomer.</text>
</comment>
<evidence type="ECO:0000256" key="1">
    <source>
        <dbReference type="ARBA" id="ARBA00003689"/>
    </source>
</evidence>
<dbReference type="SUPFAM" id="SSF49695">
    <property type="entry name" value="gamma-Crystallin-like"/>
    <property type="match status" value="1"/>
</dbReference>
<dbReference type="EMBL" id="DYDO01000008">
    <property type="protein sequence ID" value="DBA20030.1"/>
    <property type="molecule type" value="Genomic_DNA"/>
</dbReference>
<dbReference type="AlphaFoldDB" id="A0AAV3A4U0"/>
<comment type="function">
    <text evidence="1">Crystallins are the dominant structural components of the vertebrate eye lens.</text>
</comment>
<keyword evidence="4" id="KW-0273">Eye lens protein</keyword>
<accession>A0AAV3A4U0</accession>
<dbReference type="InterPro" id="IPR050252">
    <property type="entry name" value="Beta/Gamma-Crystallin"/>
</dbReference>
<feature type="domain" description="Beta/gamma crystallin 'Greek key'" evidence="6">
    <location>
        <begin position="41"/>
        <end position="83"/>
    </location>
</feature>
<dbReference type="FunFam" id="2.60.20.10:FF:000003">
    <property type="entry name" value="Crystallin gamma S"/>
    <property type="match status" value="1"/>
</dbReference>
<dbReference type="PANTHER" id="PTHR11818">
    <property type="entry name" value="BETA/GAMMA CRYSTALLIN"/>
    <property type="match status" value="1"/>
</dbReference>
<keyword evidence="5" id="KW-0677">Repeat</keyword>
<evidence type="ECO:0000256" key="5">
    <source>
        <dbReference type="ARBA" id="ARBA00022737"/>
    </source>
</evidence>
<comment type="caution">
    <text evidence="7">The sequence shown here is derived from an EMBL/GenBank/DDBJ whole genome shotgun (WGS) entry which is preliminary data.</text>
</comment>
<dbReference type="GO" id="GO:0007601">
    <property type="term" value="P:visual perception"/>
    <property type="evidence" value="ECO:0007669"/>
    <property type="project" value="TreeGrafter"/>
</dbReference>
<evidence type="ECO:0000256" key="2">
    <source>
        <dbReference type="ARBA" id="ARBA00009646"/>
    </source>
</evidence>
<dbReference type="GO" id="GO:0005212">
    <property type="term" value="F:structural constituent of eye lens"/>
    <property type="evidence" value="ECO:0007669"/>
    <property type="project" value="UniProtKB-KW"/>
</dbReference>
<protein>
    <recommendedName>
        <fullName evidence="6">Beta/gamma crystallin 'Greek key' domain-containing protein</fullName>
    </recommendedName>
</protein>
<sequence length="175" mass="20887">MGKIIFFEDRNFQGRSYECSSDSSDLHQHVGQCNSIRVENGCWMIYERPNYTGHQYYLQKGEYPEYQRWMGFNDCVRSCRMIQPHRGSQQIKIFEKEDFKGQMKEFSSDCSNVQEELQYNNIHSCNVLQGNWIFYEEPNYKGRQYLLRPGEYRKFSDWGAVNGKVGSFRPILDTY</sequence>
<organism evidence="7 8">
    <name type="scientific">Pyxicephalus adspersus</name>
    <name type="common">African bullfrog</name>
    <dbReference type="NCBI Taxonomy" id="30357"/>
    <lineage>
        <taxon>Eukaryota</taxon>
        <taxon>Metazoa</taxon>
        <taxon>Chordata</taxon>
        <taxon>Craniata</taxon>
        <taxon>Vertebrata</taxon>
        <taxon>Euteleostomi</taxon>
        <taxon>Amphibia</taxon>
        <taxon>Batrachia</taxon>
        <taxon>Anura</taxon>
        <taxon>Neobatrachia</taxon>
        <taxon>Ranoidea</taxon>
        <taxon>Pyxicephalidae</taxon>
        <taxon>Pyxicephalinae</taxon>
        <taxon>Pyxicephalus</taxon>
    </lineage>
</organism>
<name>A0AAV3A4U0_PYXAD</name>
<feature type="domain" description="Beta/gamma crystallin 'Greek key'" evidence="6">
    <location>
        <begin position="2"/>
        <end position="40"/>
    </location>
</feature>
<dbReference type="Gene3D" id="2.60.20.10">
    <property type="entry name" value="Crystallins"/>
    <property type="match status" value="2"/>
</dbReference>
<comment type="similarity">
    <text evidence="2">Belongs to the beta/gamma-crystallin family.</text>
</comment>
<dbReference type="SMART" id="SM00247">
    <property type="entry name" value="XTALbg"/>
    <property type="match status" value="2"/>
</dbReference>
<evidence type="ECO:0000313" key="7">
    <source>
        <dbReference type="EMBL" id="DBA20030.1"/>
    </source>
</evidence>
<dbReference type="PANTHER" id="PTHR11818:SF119">
    <property type="entry name" value="GAMMA-CRYSTALLIN D"/>
    <property type="match status" value="1"/>
</dbReference>
<feature type="domain" description="Beta/gamma crystallin 'Greek key'" evidence="6">
    <location>
        <begin position="89"/>
        <end position="129"/>
    </location>
</feature>
<dbReference type="GO" id="GO:0002088">
    <property type="term" value="P:lens development in camera-type eye"/>
    <property type="evidence" value="ECO:0007669"/>
    <property type="project" value="TreeGrafter"/>
</dbReference>
<gene>
    <name evidence="7" type="ORF">GDO54_015771</name>
</gene>
<evidence type="ECO:0000256" key="4">
    <source>
        <dbReference type="ARBA" id="ARBA00022613"/>
    </source>
</evidence>
<dbReference type="InterPro" id="IPR011024">
    <property type="entry name" value="G_crystallin-like"/>
</dbReference>
<dbReference type="PROSITE" id="PS50915">
    <property type="entry name" value="CRYSTALLIN_BETA_GAMMA"/>
    <property type="match status" value="4"/>
</dbReference>
<dbReference type="InterPro" id="IPR001064">
    <property type="entry name" value="Beta/gamma_crystallin"/>
</dbReference>
<proteinExistence type="inferred from homology"/>